<accession>A0A4C1Z9T7</accession>
<dbReference type="AlphaFoldDB" id="A0A4C1Z9T7"/>
<dbReference type="EMBL" id="BGZK01001645">
    <property type="protein sequence ID" value="GBP83864.1"/>
    <property type="molecule type" value="Genomic_DNA"/>
</dbReference>
<evidence type="ECO:0000313" key="2">
    <source>
        <dbReference type="Proteomes" id="UP000299102"/>
    </source>
</evidence>
<gene>
    <name evidence="1" type="ORF">EVAR_65683_1</name>
</gene>
<evidence type="ECO:0000313" key="1">
    <source>
        <dbReference type="EMBL" id="GBP83864.1"/>
    </source>
</evidence>
<dbReference type="Proteomes" id="UP000299102">
    <property type="component" value="Unassembled WGS sequence"/>
</dbReference>
<comment type="caution">
    <text evidence="1">The sequence shown here is derived from an EMBL/GenBank/DDBJ whole genome shotgun (WGS) entry which is preliminary data.</text>
</comment>
<name>A0A4C1Z9T7_EUMVA</name>
<protein>
    <submittedName>
        <fullName evidence="1">Uncharacterized protein</fullName>
    </submittedName>
</protein>
<proteinExistence type="predicted"/>
<organism evidence="1 2">
    <name type="scientific">Eumeta variegata</name>
    <name type="common">Bagworm moth</name>
    <name type="synonym">Eumeta japonica</name>
    <dbReference type="NCBI Taxonomy" id="151549"/>
    <lineage>
        <taxon>Eukaryota</taxon>
        <taxon>Metazoa</taxon>
        <taxon>Ecdysozoa</taxon>
        <taxon>Arthropoda</taxon>
        <taxon>Hexapoda</taxon>
        <taxon>Insecta</taxon>
        <taxon>Pterygota</taxon>
        <taxon>Neoptera</taxon>
        <taxon>Endopterygota</taxon>
        <taxon>Lepidoptera</taxon>
        <taxon>Glossata</taxon>
        <taxon>Ditrysia</taxon>
        <taxon>Tineoidea</taxon>
        <taxon>Psychidae</taxon>
        <taxon>Oiketicinae</taxon>
        <taxon>Eumeta</taxon>
    </lineage>
</organism>
<keyword evidence="2" id="KW-1185">Reference proteome</keyword>
<sequence length="86" mass="9764">MQISNERDAWVIVFELPQNGRIQHVEERSVPGVYESTPILPYARNGMAADFSGITFFLQAFGKAVTDIQDYSTLLRLQKKSIMNIT</sequence>
<reference evidence="1 2" key="1">
    <citation type="journal article" date="2019" name="Commun. Biol.">
        <title>The bagworm genome reveals a unique fibroin gene that provides high tensile strength.</title>
        <authorList>
            <person name="Kono N."/>
            <person name="Nakamura H."/>
            <person name="Ohtoshi R."/>
            <person name="Tomita M."/>
            <person name="Numata K."/>
            <person name="Arakawa K."/>
        </authorList>
    </citation>
    <scope>NUCLEOTIDE SEQUENCE [LARGE SCALE GENOMIC DNA]</scope>
</reference>